<dbReference type="HOGENOM" id="CLU_2227457_0_0_1"/>
<evidence type="ECO:0008006" key="3">
    <source>
        <dbReference type="Google" id="ProtNLM"/>
    </source>
</evidence>
<protein>
    <recommendedName>
        <fullName evidence="3">F-box domain-containing protein</fullName>
    </recommendedName>
</protein>
<keyword evidence="2" id="KW-1185">Reference proteome</keyword>
<evidence type="ECO:0000313" key="2">
    <source>
        <dbReference type="Proteomes" id="UP000008021"/>
    </source>
</evidence>
<sequence>MGHGPRVLCPFLYPCLAASVNQELPQFCRTRSSAEALRSNDGVSAEGHFNPVSKAMYLDKKKAKVESSSDVSPDKLSHLPPEIKVTILAKLSVLDATPSVSGYKSF</sequence>
<proteinExistence type="predicted"/>
<evidence type="ECO:0000313" key="1">
    <source>
        <dbReference type="EnsemblPlants" id="OMERI02G19300.1"/>
    </source>
</evidence>
<dbReference type="Gramene" id="OMERI02G19300.1">
    <property type="protein sequence ID" value="OMERI02G19300.1"/>
    <property type="gene ID" value="OMERI02G19300"/>
</dbReference>
<dbReference type="STRING" id="40149.A0A0E0CLL0"/>
<organism evidence="1">
    <name type="scientific">Oryza meridionalis</name>
    <dbReference type="NCBI Taxonomy" id="40149"/>
    <lineage>
        <taxon>Eukaryota</taxon>
        <taxon>Viridiplantae</taxon>
        <taxon>Streptophyta</taxon>
        <taxon>Embryophyta</taxon>
        <taxon>Tracheophyta</taxon>
        <taxon>Spermatophyta</taxon>
        <taxon>Magnoliopsida</taxon>
        <taxon>Liliopsida</taxon>
        <taxon>Poales</taxon>
        <taxon>Poaceae</taxon>
        <taxon>BOP clade</taxon>
        <taxon>Oryzoideae</taxon>
        <taxon>Oryzeae</taxon>
        <taxon>Oryzinae</taxon>
        <taxon>Oryza</taxon>
    </lineage>
</organism>
<dbReference type="Proteomes" id="UP000008021">
    <property type="component" value="Chromosome 2"/>
</dbReference>
<dbReference type="AlphaFoldDB" id="A0A0E0CLL0"/>
<dbReference type="EnsemblPlants" id="OMERI02G19300.1">
    <property type="protein sequence ID" value="OMERI02G19300.1"/>
    <property type="gene ID" value="OMERI02G19300"/>
</dbReference>
<name>A0A0E0CLL0_9ORYZ</name>
<accession>A0A0E0CLL0</accession>
<reference evidence="1" key="1">
    <citation type="submission" date="2015-04" db="UniProtKB">
        <authorList>
            <consortium name="EnsemblPlants"/>
        </authorList>
    </citation>
    <scope>IDENTIFICATION</scope>
</reference>
<reference evidence="1" key="2">
    <citation type="submission" date="2018-05" db="EMBL/GenBank/DDBJ databases">
        <title>OmerRS3 (Oryza meridionalis Reference Sequence Version 3).</title>
        <authorList>
            <person name="Zhang J."/>
            <person name="Kudrna D."/>
            <person name="Lee S."/>
            <person name="Talag J."/>
            <person name="Welchert J."/>
            <person name="Wing R.A."/>
        </authorList>
    </citation>
    <scope>NUCLEOTIDE SEQUENCE [LARGE SCALE GENOMIC DNA]</scope>
    <source>
        <strain evidence="1">cv. OR44</strain>
    </source>
</reference>